<sequence>MEAELFSLFFSSLISSTLLPGGSEAYLAWLVTDAEISVWLLIGVATLGNTLGGVITFGLGWLVAMRYPLRLLNKEKHQRARRWVEKAGTSVLLLSWLPVVGDPLCFVAGWLKLNVVTGIVFIALGKAIRYMLVAGLFV</sequence>
<keyword evidence="4" id="KW-1185">Reference proteome</keyword>
<keyword evidence="1" id="KW-0812">Transmembrane</keyword>
<dbReference type="InterPro" id="IPR032816">
    <property type="entry name" value="VTT_dom"/>
</dbReference>
<proteinExistence type="predicted"/>
<evidence type="ECO:0000259" key="2">
    <source>
        <dbReference type="Pfam" id="PF09335"/>
    </source>
</evidence>
<dbReference type="RefSeq" id="WP_090726576.1">
    <property type="nucleotide sequence ID" value="NZ_FOOU01000004.1"/>
</dbReference>
<keyword evidence="1" id="KW-0472">Membrane</keyword>
<name>A0A1I2Q449_9GAMM</name>
<dbReference type="EMBL" id="FOOU01000004">
    <property type="protein sequence ID" value="SFG23152.1"/>
    <property type="molecule type" value="Genomic_DNA"/>
</dbReference>
<accession>A0A1I2Q449</accession>
<feature type="transmembrane region" description="Helical" evidence="1">
    <location>
        <begin position="117"/>
        <end position="137"/>
    </location>
</feature>
<feature type="transmembrane region" description="Helical" evidence="1">
    <location>
        <begin position="90"/>
        <end position="111"/>
    </location>
</feature>
<dbReference type="Pfam" id="PF09335">
    <property type="entry name" value="VTT_dom"/>
    <property type="match status" value="1"/>
</dbReference>
<evidence type="ECO:0000313" key="4">
    <source>
        <dbReference type="Proteomes" id="UP000198623"/>
    </source>
</evidence>
<dbReference type="GO" id="GO:0005886">
    <property type="term" value="C:plasma membrane"/>
    <property type="evidence" value="ECO:0007669"/>
    <property type="project" value="UniProtKB-ARBA"/>
</dbReference>
<dbReference type="Proteomes" id="UP000198623">
    <property type="component" value="Unassembled WGS sequence"/>
</dbReference>
<evidence type="ECO:0000313" key="3">
    <source>
        <dbReference type="EMBL" id="SFG23152.1"/>
    </source>
</evidence>
<feature type="domain" description="VTT" evidence="2">
    <location>
        <begin position="37"/>
        <end position="136"/>
    </location>
</feature>
<organism evidence="3 4">
    <name type="scientific">Neptunomonas qingdaonensis</name>
    <dbReference type="NCBI Taxonomy" id="1045558"/>
    <lineage>
        <taxon>Bacteria</taxon>
        <taxon>Pseudomonadati</taxon>
        <taxon>Pseudomonadota</taxon>
        <taxon>Gammaproteobacteria</taxon>
        <taxon>Oceanospirillales</taxon>
        <taxon>Oceanospirillaceae</taxon>
        <taxon>Neptunomonas</taxon>
    </lineage>
</organism>
<dbReference type="OrthoDB" id="9814483at2"/>
<feature type="transmembrane region" description="Helical" evidence="1">
    <location>
        <begin position="36"/>
        <end position="69"/>
    </location>
</feature>
<dbReference type="PANTHER" id="PTHR42709:SF4">
    <property type="entry name" value="INNER MEMBRANE PROTEIN YQAA"/>
    <property type="match status" value="1"/>
</dbReference>
<dbReference type="PANTHER" id="PTHR42709">
    <property type="entry name" value="ALKALINE PHOSPHATASE LIKE PROTEIN"/>
    <property type="match status" value="1"/>
</dbReference>
<dbReference type="InterPro" id="IPR051311">
    <property type="entry name" value="DedA_domain"/>
</dbReference>
<gene>
    <name evidence="3" type="ORF">SAMN05216175_104221</name>
</gene>
<dbReference type="STRING" id="1045558.SAMN05216175_104221"/>
<protein>
    <submittedName>
        <fullName evidence="3">Membrane protein YqaA, SNARE-associated domain</fullName>
    </submittedName>
</protein>
<reference evidence="4" key="1">
    <citation type="submission" date="2016-10" db="EMBL/GenBank/DDBJ databases">
        <authorList>
            <person name="Varghese N."/>
            <person name="Submissions S."/>
        </authorList>
    </citation>
    <scope>NUCLEOTIDE SEQUENCE [LARGE SCALE GENOMIC DNA]</scope>
    <source>
        <strain evidence="4">CGMCC 1.10971</strain>
    </source>
</reference>
<evidence type="ECO:0000256" key="1">
    <source>
        <dbReference type="SAM" id="Phobius"/>
    </source>
</evidence>
<dbReference type="AlphaFoldDB" id="A0A1I2Q449"/>
<keyword evidence="1" id="KW-1133">Transmembrane helix</keyword>